<dbReference type="InterPro" id="IPR036366">
    <property type="entry name" value="PGBDSf"/>
</dbReference>
<evidence type="ECO:0000256" key="4">
    <source>
        <dbReference type="ARBA" id="ARBA00022960"/>
    </source>
</evidence>
<dbReference type="Gene3D" id="1.10.101.10">
    <property type="entry name" value="PGBD-like superfamily/PGBD"/>
    <property type="match status" value="1"/>
</dbReference>
<feature type="signal peptide" evidence="8">
    <location>
        <begin position="1"/>
        <end position="25"/>
    </location>
</feature>
<dbReference type="AlphaFoldDB" id="A0A1G9M535"/>
<dbReference type="CDD" id="cd16913">
    <property type="entry name" value="YkuD_like"/>
    <property type="match status" value="1"/>
</dbReference>
<feature type="active site" description="Proton donor/acceptor" evidence="7">
    <location>
        <position position="422"/>
    </location>
</feature>
<organism evidence="10 11">
    <name type="scientific">Maricaulis salignorans</name>
    <dbReference type="NCBI Taxonomy" id="144026"/>
    <lineage>
        <taxon>Bacteria</taxon>
        <taxon>Pseudomonadati</taxon>
        <taxon>Pseudomonadota</taxon>
        <taxon>Alphaproteobacteria</taxon>
        <taxon>Maricaulales</taxon>
        <taxon>Maricaulaceae</taxon>
        <taxon>Maricaulis</taxon>
    </lineage>
</organism>
<dbReference type="InterPro" id="IPR002477">
    <property type="entry name" value="Peptidoglycan-bd-like"/>
</dbReference>
<dbReference type="GO" id="GO:0071555">
    <property type="term" value="P:cell wall organization"/>
    <property type="evidence" value="ECO:0007669"/>
    <property type="project" value="UniProtKB-UniRule"/>
</dbReference>
<dbReference type="GO" id="GO:0004180">
    <property type="term" value="F:carboxypeptidase activity"/>
    <property type="evidence" value="ECO:0007669"/>
    <property type="project" value="UniProtKB-ARBA"/>
</dbReference>
<keyword evidence="4 7" id="KW-0133">Cell shape</keyword>
<dbReference type="Pfam" id="PF03734">
    <property type="entry name" value="YkuD"/>
    <property type="match status" value="1"/>
</dbReference>
<sequence length="526" mass="57102">MIKRLKRLALACAAAPLLGLSPASAVIVNYDCRACETGTRFYQARELSLAWTGPANAHLYTDLITAVRGAASHGLDPADYHLALLEAADPLQADLDLDEVATDAYLTLAAHLLSGRLNPVTIEPDWTAARRGRDLVAYLQAALGNDAIAESLEALAPDQPGYHALRAALTRFETIAAAGGWPGVDAGPTVRPGDRGPRVAQIRARLGATGDLAAAMPPTDPATLPPDPEYFDPALDASVRIFQHRASLDADGVVGALTVAQLNTSADQRVAQIRANLERWRWLPDDLGRRHIRVNIADYSLEARNDGVVERTHDVIVGRLYRRTPVFSASMTYFVINPWWETPPSLAARDKLPAFRADPGAVTRLGFQVIDRSGTLVDPATIDWASVPANNFPYRLRQAPGPLNALGEIKFMFPNRHNVYLHDTPTRGLFAQTRRDFSSGCVRVRDPLALAEWVAAESPGMTPARLQSIAAGNDETRISLGRAIPVHILYWTAVLDSDTGVRFVNDVYDRDAVLIAALDSPPPPLE</sequence>
<evidence type="ECO:0000256" key="1">
    <source>
        <dbReference type="ARBA" id="ARBA00004752"/>
    </source>
</evidence>
<dbReference type="InterPro" id="IPR038063">
    <property type="entry name" value="Transpep_catalytic_dom"/>
</dbReference>
<proteinExistence type="inferred from homology"/>
<keyword evidence="3" id="KW-0808">Transferase</keyword>
<dbReference type="InterPro" id="IPR005490">
    <property type="entry name" value="LD_TPept_cat_dom"/>
</dbReference>
<dbReference type="RefSeq" id="WP_176780197.1">
    <property type="nucleotide sequence ID" value="NZ_FNHG01000001.1"/>
</dbReference>
<dbReference type="GO" id="GO:0008360">
    <property type="term" value="P:regulation of cell shape"/>
    <property type="evidence" value="ECO:0007669"/>
    <property type="project" value="UniProtKB-UniRule"/>
</dbReference>
<evidence type="ECO:0000313" key="10">
    <source>
        <dbReference type="EMBL" id="SDL69051.1"/>
    </source>
</evidence>
<evidence type="ECO:0000256" key="2">
    <source>
        <dbReference type="ARBA" id="ARBA00005992"/>
    </source>
</evidence>
<evidence type="ECO:0000256" key="6">
    <source>
        <dbReference type="ARBA" id="ARBA00023316"/>
    </source>
</evidence>
<dbReference type="PANTHER" id="PTHR41533:SF2">
    <property type="entry name" value="BLR7131 PROTEIN"/>
    <property type="match status" value="1"/>
</dbReference>
<feature type="active site" description="Nucleophile" evidence="7">
    <location>
        <position position="441"/>
    </location>
</feature>
<dbReference type="UniPathway" id="UPA00219"/>
<evidence type="ECO:0000256" key="3">
    <source>
        <dbReference type="ARBA" id="ARBA00022679"/>
    </source>
</evidence>
<dbReference type="PANTHER" id="PTHR41533">
    <property type="entry name" value="L,D-TRANSPEPTIDASE HI_1667-RELATED"/>
    <property type="match status" value="1"/>
</dbReference>
<dbReference type="InterPro" id="IPR045380">
    <property type="entry name" value="LD_TPept_scaffold_dom"/>
</dbReference>
<dbReference type="Proteomes" id="UP000199759">
    <property type="component" value="Unassembled WGS sequence"/>
</dbReference>
<feature type="chain" id="PRO_5011632646" evidence="8">
    <location>
        <begin position="26"/>
        <end position="526"/>
    </location>
</feature>
<dbReference type="STRING" id="144026.SAMN04488568_101321"/>
<name>A0A1G9M535_9PROT</name>
<feature type="domain" description="L,D-TPase catalytic" evidence="9">
    <location>
        <begin position="290"/>
        <end position="467"/>
    </location>
</feature>
<evidence type="ECO:0000256" key="7">
    <source>
        <dbReference type="PROSITE-ProRule" id="PRU01373"/>
    </source>
</evidence>
<accession>A0A1G9M535</accession>
<dbReference type="Pfam" id="PF20142">
    <property type="entry name" value="Scaffold"/>
    <property type="match status" value="1"/>
</dbReference>
<dbReference type="GO" id="GO:0009252">
    <property type="term" value="P:peptidoglycan biosynthetic process"/>
    <property type="evidence" value="ECO:0007669"/>
    <property type="project" value="UniProtKB-UniPathway"/>
</dbReference>
<keyword evidence="5 7" id="KW-0573">Peptidoglycan synthesis</keyword>
<evidence type="ECO:0000313" key="11">
    <source>
        <dbReference type="Proteomes" id="UP000199759"/>
    </source>
</evidence>
<evidence type="ECO:0000259" key="9">
    <source>
        <dbReference type="PROSITE" id="PS52029"/>
    </source>
</evidence>
<keyword evidence="6 7" id="KW-0961">Cell wall biogenesis/degradation</keyword>
<dbReference type="Gene3D" id="2.40.440.10">
    <property type="entry name" value="L,D-transpeptidase catalytic domain-like"/>
    <property type="match status" value="1"/>
</dbReference>
<dbReference type="SUPFAM" id="SSF141523">
    <property type="entry name" value="L,D-transpeptidase catalytic domain-like"/>
    <property type="match status" value="1"/>
</dbReference>
<comment type="pathway">
    <text evidence="1 7">Cell wall biogenesis; peptidoglycan biosynthesis.</text>
</comment>
<dbReference type="InterPro" id="IPR036365">
    <property type="entry name" value="PGBD-like_sf"/>
</dbReference>
<protein>
    <submittedName>
        <fullName evidence="10">Murein L,D-transpeptidase YcbB/YkuD</fullName>
    </submittedName>
</protein>
<keyword evidence="8" id="KW-0732">Signal</keyword>
<dbReference type="GO" id="GO:0016740">
    <property type="term" value="F:transferase activity"/>
    <property type="evidence" value="ECO:0007669"/>
    <property type="project" value="UniProtKB-KW"/>
</dbReference>
<dbReference type="PROSITE" id="PS52029">
    <property type="entry name" value="LD_TPASE"/>
    <property type="match status" value="1"/>
</dbReference>
<keyword evidence="11" id="KW-1185">Reference proteome</keyword>
<dbReference type="Pfam" id="PF01471">
    <property type="entry name" value="PG_binding_1"/>
    <property type="match status" value="1"/>
</dbReference>
<dbReference type="InterPro" id="IPR052905">
    <property type="entry name" value="LD-transpeptidase_YkuD-like"/>
</dbReference>
<gene>
    <name evidence="10" type="ORF">SAMN04488568_101321</name>
</gene>
<comment type="similarity">
    <text evidence="2">Belongs to the YkuD family.</text>
</comment>
<evidence type="ECO:0000256" key="5">
    <source>
        <dbReference type="ARBA" id="ARBA00022984"/>
    </source>
</evidence>
<dbReference type="SUPFAM" id="SSF47090">
    <property type="entry name" value="PGBD-like"/>
    <property type="match status" value="1"/>
</dbReference>
<evidence type="ECO:0000256" key="8">
    <source>
        <dbReference type="SAM" id="SignalP"/>
    </source>
</evidence>
<reference evidence="10 11" key="1">
    <citation type="submission" date="2016-10" db="EMBL/GenBank/DDBJ databases">
        <authorList>
            <person name="de Groot N.N."/>
        </authorList>
    </citation>
    <scope>NUCLEOTIDE SEQUENCE [LARGE SCALE GENOMIC DNA]</scope>
    <source>
        <strain evidence="10 11">DSM 16077</strain>
    </source>
</reference>
<dbReference type="EMBL" id="FNHG01000001">
    <property type="protein sequence ID" value="SDL69051.1"/>
    <property type="molecule type" value="Genomic_DNA"/>
</dbReference>